<accession>A0ABT0UB68</accession>
<proteinExistence type="predicted"/>
<reference evidence="4 5" key="1">
    <citation type="journal article" date="2022" name="Syst. Appl. Microbiol.">
        <title>Rhodopirellula aestuarii sp. nov., a novel member of the genus Rhodopirellula isolated from brackish sediments collected in the Tagus River estuary, Portugal.</title>
        <authorList>
            <person name="Vitorino I.R."/>
            <person name="Klimek D."/>
            <person name="Calusinska M."/>
            <person name="Lobo-da-Cunha A."/>
            <person name="Vasconcelos V."/>
            <person name="Lage O.M."/>
        </authorList>
    </citation>
    <scope>NUCLEOTIDE SEQUENCE [LARGE SCALE GENOMIC DNA]</scope>
    <source>
        <strain evidence="4 5">ICT_H3.1</strain>
    </source>
</reference>
<keyword evidence="5" id="KW-1185">Reference proteome</keyword>
<evidence type="ECO:0000256" key="2">
    <source>
        <dbReference type="ARBA" id="ARBA00022679"/>
    </source>
</evidence>
<evidence type="ECO:0000259" key="3">
    <source>
        <dbReference type="Pfam" id="PF13649"/>
    </source>
</evidence>
<dbReference type="PANTHER" id="PTHR43861">
    <property type="entry name" value="TRANS-ACONITATE 2-METHYLTRANSFERASE-RELATED"/>
    <property type="match status" value="1"/>
</dbReference>
<keyword evidence="2" id="KW-0808">Transferase</keyword>
<dbReference type="Pfam" id="PF13649">
    <property type="entry name" value="Methyltransf_25"/>
    <property type="match status" value="1"/>
</dbReference>
<dbReference type="EMBL" id="JAMQBK010000082">
    <property type="protein sequence ID" value="MCM2374254.1"/>
    <property type="molecule type" value="Genomic_DNA"/>
</dbReference>
<dbReference type="GO" id="GO:0008168">
    <property type="term" value="F:methyltransferase activity"/>
    <property type="evidence" value="ECO:0007669"/>
    <property type="project" value="UniProtKB-KW"/>
</dbReference>
<name>A0ABT0UB68_9BACT</name>
<dbReference type="GO" id="GO:0032259">
    <property type="term" value="P:methylation"/>
    <property type="evidence" value="ECO:0007669"/>
    <property type="project" value="UniProtKB-KW"/>
</dbReference>
<dbReference type="SUPFAM" id="SSF53335">
    <property type="entry name" value="S-adenosyl-L-methionine-dependent methyltransferases"/>
    <property type="match status" value="1"/>
</dbReference>
<comment type="caution">
    <text evidence="4">The sequence shown here is derived from an EMBL/GenBank/DDBJ whole genome shotgun (WGS) entry which is preliminary data.</text>
</comment>
<sequence length="261" mass="28883">MQDRTIHARFTASSSTYDRHSHVQEQVANKLIEITAPLSDVDRILELGCGTGRLTQKVCLRYPNAAITAVDLSGAMIDQGKTNLGGNERIEWIVSDVCDYQTSEPFPLIVSSSALHWVTPIDLAFDAIDRAARPGSQIVLAMMLHDTLGELHDARLRVTPHKPPRSRLPTLADISDVSSRLGWLTHHRSQRVFTVRHASARELLAAIHQQGLTGGTVSQSHTPLNRGELASLIKDYDSSYRDSDDQVVASYQVGFLHCERV</sequence>
<evidence type="ECO:0000256" key="1">
    <source>
        <dbReference type="ARBA" id="ARBA00022603"/>
    </source>
</evidence>
<dbReference type="Proteomes" id="UP001202961">
    <property type="component" value="Unassembled WGS sequence"/>
</dbReference>
<evidence type="ECO:0000313" key="5">
    <source>
        <dbReference type="Proteomes" id="UP001202961"/>
    </source>
</evidence>
<organism evidence="4 5">
    <name type="scientific">Aporhodopirellula aestuarii</name>
    <dbReference type="NCBI Taxonomy" id="2950107"/>
    <lineage>
        <taxon>Bacteria</taxon>
        <taxon>Pseudomonadati</taxon>
        <taxon>Planctomycetota</taxon>
        <taxon>Planctomycetia</taxon>
        <taxon>Pirellulales</taxon>
        <taxon>Pirellulaceae</taxon>
        <taxon>Aporhodopirellula</taxon>
    </lineage>
</organism>
<keyword evidence="1 4" id="KW-0489">Methyltransferase</keyword>
<evidence type="ECO:0000313" key="4">
    <source>
        <dbReference type="EMBL" id="MCM2374254.1"/>
    </source>
</evidence>
<dbReference type="RefSeq" id="WP_250932143.1">
    <property type="nucleotide sequence ID" value="NZ_JAMQBK010000082.1"/>
</dbReference>
<protein>
    <submittedName>
        <fullName evidence="4">Methyltransferase domain-containing protein</fullName>
    </submittedName>
</protein>
<dbReference type="InterPro" id="IPR041698">
    <property type="entry name" value="Methyltransf_25"/>
</dbReference>
<dbReference type="Gene3D" id="3.40.50.150">
    <property type="entry name" value="Vaccinia Virus protein VP39"/>
    <property type="match status" value="1"/>
</dbReference>
<dbReference type="InterPro" id="IPR029063">
    <property type="entry name" value="SAM-dependent_MTases_sf"/>
</dbReference>
<dbReference type="PANTHER" id="PTHR43861:SF1">
    <property type="entry name" value="TRANS-ACONITATE 2-METHYLTRANSFERASE"/>
    <property type="match status" value="1"/>
</dbReference>
<gene>
    <name evidence="4" type="ORF">NB063_26860</name>
</gene>
<feature type="domain" description="Methyltransferase" evidence="3">
    <location>
        <begin position="44"/>
        <end position="135"/>
    </location>
</feature>
<dbReference type="CDD" id="cd02440">
    <property type="entry name" value="AdoMet_MTases"/>
    <property type="match status" value="1"/>
</dbReference>